<dbReference type="Proteomes" id="UP000181790">
    <property type="component" value="Unassembled WGS sequence"/>
</dbReference>
<gene>
    <name evidence="1" type="ORF">BLX24_12750</name>
</gene>
<comment type="caution">
    <text evidence="1">The sequence shown here is derived from an EMBL/GenBank/DDBJ whole genome shotgun (WGS) entry which is preliminary data.</text>
</comment>
<proteinExistence type="predicted"/>
<organism evidence="1 2">
    <name type="scientific">Arsenicibacter rosenii</name>
    <dbReference type="NCBI Taxonomy" id="1750698"/>
    <lineage>
        <taxon>Bacteria</taxon>
        <taxon>Pseudomonadati</taxon>
        <taxon>Bacteroidota</taxon>
        <taxon>Cytophagia</taxon>
        <taxon>Cytophagales</taxon>
        <taxon>Spirosomataceae</taxon>
        <taxon>Arsenicibacter</taxon>
    </lineage>
</organism>
<reference evidence="1 2" key="1">
    <citation type="submission" date="2016-10" db="EMBL/GenBank/DDBJ databases">
        <title>Arsenicibacter rosenii gen. nov., sp. nov., an efficient arsenic-methylating bacterium isolated from an arsenic-contaminated paddy soil.</title>
        <authorList>
            <person name="Huang K."/>
        </authorList>
    </citation>
    <scope>NUCLEOTIDE SEQUENCE [LARGE SCALE GENOMIC DNA]</scope>
    <source>
        <strain evidence="1 2">SM-1</strain>
    </source>
</reference>
<evidence type="ECO:0000313" key="2">
    <source>
        <dbReference type="Proteomes" id="UP000181790"/>
    </source>
</evidence>
<keyword evidence="2" id="KW-1185">Reference proteome</keyword>
<dbReference type="AlphaFoldDB" id="A0A1S2VKZ1"/>
<accession>A0A1S2VKZ1</accession>
<protein>
    <submittedName>
        <fullName evidence="1">Uncharacterized protein</fullName>
    </submittedName>
</protein>
<sequence>MLFRRYIALFLLVTLCAKVLIVPCILLDFELRKAYIVSNFCENKNRPELHCDGKCYLAKRLRAAQEREEQSKTEEVVNRLLKAVYYQDIVLRYVASTAPLTTFINQHVLTFLYIVTRPGYLSGVFRPPALSY</sequence>
<dbReference type="RefSeq" id="WP_071503521.1">
    <property type="nucleotide sequence ID" value="NZ_MORL01000005.1"/>
</dbReference>
<dbReference type="OrthoDB" id="980645at2"/>
<name>A0A1S2VKZ1_9BACT</name>
<dbReference type="EMBL" id="MORL01000005">
    <property type="protein sequence ID" value="OIN59070.1"/>
    <property type="molecule type" value="Genomic_DNA"/>
</dbReference>
<evidence type="ECO:0000313" key="1">
    <source>
        <dbReference type="EMBL" id="OIN59070.1"/>
    </source>
</evidence>